<dbReference type="EC" id="2.7.11.1" evidence="3"/>
<keyword evidence="6" id="KW-0808">Transferase</keyword>
<evidence type="ECO:0000256" key="13">
    <source>
        <dbReference type="ARBA" id="ARBA00048679"/>
    </source>
</evidence>
<organism evidence="16 17">
    <name type="scientific">Dermatophagoides pteronyssinus</name>
    <name type="common">European house dust mite</name>
    <dbReference type="NCBI Taxonomy" id="6956"/>
    <lineage>
        <taxon>Eukaryota</taxon>
        <taxon>Metazoa</taxon>
        <taxon>Ecdysozoa</taxon>
        <taxon>Arthropoda</taxon>
        <taxon>Chelicerata</taxon>
        <taxon>Arachnida</taxon>
        <taxon>Acari</taxon>
        <taxon>Acariformes</taxon>
        <taxon>Sarcoptiformes</taxon>
        <taxon>Astigmata</taxon>
        <taxon>Psoroptidia</taxon>
        <taxon>Analgoidea</taxon>
        <taxon>Pyroglyphidae</taxon>
        <taxon>Dermatophagoidinae</taxon>
        <taxon>Dermatophagoides</taxon>
    </lineage>
</organism>
<dbReference type="Pfam" id="PF00400">
    <property type="entry name" value="WD40"/>
    <property type="match status" value="2"/>
</dbReference>
<evidence type="ECO:0000256" key="1">
    <source>
        <dbReference type="ARBA" id="ARBA00004419"/>
    </source>
</evidence>
<keyword evidence="10" id="KW-0418">Kinase</keyword>
<dbReference type="GO" id="GO:0005829">
    <property type="term" value="C:cytosol"/>
    <property type="evidence" value="ECO:0007669"/>
    <property type="project" value="TreeGrafter"/>
</dbReference>
<dbReference type="PANTHER" id="PTHR12209">
    <property type="entry name" value="NON-SPECIFIC SERINE/THREONINE PROTEIN KINASE"/>
    <property type="match status" value="1"/>
</dbReference>
<keyword evidence="11" id="KW-0067">ATP-binding</keyword>
<dbReference type="OrthoDB" id="3399at2759"/>
<dbReference type="InterPro" id="IPR000719">
    <property type="entry name" value="Prot_kinase_dom"/>
</dbReference>
<dbReference type="InterPro" id="IPR019775">
    <property type="entry name" value="WD40_repeat_CS"/>
</dbReference>
<dbReference type="GO" id="GO:0005524">
    <property type="term" value="F:ATP binding"/>
    <property type="evidence" value="ECO:0007669"/>
    <property type="project" value="UniProtKB-KW"/>
</dbReference>
<dbReference type="Pfam" id="PF01163">
    <property type="entry name" value="RIO1"/>
    <property type="match status" value="1"/>
</dbReference>
<comment type="catalytic activity">
    <reaction evidence="12">
        <text>L-threonyl-[protein] + ATP = O-phospho-L-threonyl-[protein] + ADP + H(+)</text>
        <dbReference type="Rhea" id="RHEA:46608"/>
        <dbReference type="Rhea" id="RHEA-COMP:11060"/>
        <dbReference type="Rhea" id="RHEA-COMP:11605"/>
        <dbReference type="ChEBI" id="CHEBI:15378"/>
        <dbReference type="ChEBI" id="CHEBI:30013"/>
        <dbReference type="ChEBI" id="CHEBI:30616"/>
        <dbReference type="ChEBI" id="CHEBI:61977"/>
        <dbReference type="ChEBI" id="CHEBI:456216"/>
        <dbReference type="EC" id="2.7.11.1"/>
    </reaction>
</comment>
<evidence type="ECO:0000256" key="4">
    <source>
        <dbReference type="ARBA" id="ARBA00022527"/>
    </source>
</evidence>
<keyword evidence="9" id="KW-0547">Nucleotide-binding</keyword>
<evidence type="ECO:0000313" key="16">
    <source>
        <dbReference type="Proteomes" id="UP000515146"/>
    </source>
</evidence>
<feature type="repeat" description="WD" evidence="14">
    <location>
        <begin position="211"/>
        <end position="252"/>
    </location>
</feature>
<dbReference type="SMART" id="SM00220">
    <property type="entry name" value="S_TKc"/>
    <property type="match status" value="1"/>
</dbReference>
<sequence length="252" mass="27514">MQNPLEGLGVLLFSGAESRIYECLDGAQPALLKHRYSRSYRHPELDGRLRKLRTRAEARCLAKARKAGVRVPEVFKVDEAAGVLVMQKLEGGTLSAAVAAGPENLKPALWREIGETLHALHFKANLTHGDLTTSNFLLCSDGVYVIDFGLGEMRSNAETCAVDLLCFYKAFHTKPVTALAFSPCLRFLASGGVDKLICIWDLHDCRLINKMASHQKPVCHAAFSPDGKHLASAGFDNSVKLWNGYTGGTTKS</sequence>
<dbReference type="GO" id="GO:0070525">
    <property type="term" value="P:tRNA threonylcarbamoyladenosine metabolic process"/>
    <property type="evidence" value="ECO:0007669"/>
    <property type="project" value="TreeGrafter"/>
</dbReference>
<reference evidence="17" key="1">
    <citation type="submission" date="2025-08" db="UniProtKB">
        <authorList>
            <consortium name="RefSeq"/>
        </authorList>
    </citation>
    <scope>IDENTIFICATION</scope>
    <source>
        <strain evidence="17">Airmid</strain>
    </source>
</reference>
<keyword evidence="4" id="KW-0723">Serine/threonine-protein kinase</keyword>
<comment type="subcellular location">
    <subcellularLocation>
        <location evidence="1">Cytoplasmic vesicle</location>
        <location evidence="1">Autophagosome</location>
    </subcellularLocation>
</comment>
<keyword evidence="7" id="KW-0819">tRNA processing</keyword>
<dbReference type="KEGG" id="dpte:113795374"/>
<dbReference type="GO" id="GO:0004674">
    <property type="term" value="F:protein serine/threonine kinase activity"/>
    <property type="evidence" value="ECO:0007669"/>
    <property type="project" value="UniProtKB-KW"/>
</dbReference>
<evidence type="ECO:0000256" key="9">
    <source>
        <dbReference type="ARBA" id="ARBA00022741"/>
    </source>
</evidence>
<dbReference type="InParanoid" id="A0A6P6Y9W3"/>
<evidence type="ECO:0000256" key="5">
    <source>
        <dbReference type="ARBA" id="ARBA00022574"/>
    </source>
</evidence>
<keyword evidence="8" id="KW-0677">Repeat</keyword>
<evidence type="ECO:0000256" key="10">
    <source>
        <dbReference type="ARBA" id="ARBA00022777"/>
    </source>
</evidence>
<evidence type="ECO:0000256" key="2">
    <source>
        <dbReference type="ARBA" id="ARBA00010630"/>
    </source>
</evidence>
<dbReference type="GO" id="GO:0000408">
    <property type="term" value="C:EKC/KEOPS complex"/>
    <property type="evidence" value="ECO:0007669"/>
    <property type="project" value="UniProtKB-ARBA"/>
</dbReference>
<protein>
    <recommendedName>
        <fullName evidence="3">non-specific serine/threonine protein kinase</fullName>
        <ecNumber evidence="3">2.7.11.1</ecNumber>
    </recommendedName>
</protein>
<evidence type="ECO:0000256" key="8">
    <source>
        <dbReference type="ARBA" id="ARBA00022737"/>
    </source>
</evidence>
<dbReference type="Gene3D" id="1.10.510.10">
    <property type="entry name" value="Transferase(Phosphotransferase) domain 1"/>
    <property type="match status" value="1"/>
</dbReference>
<dbReference type="GO" id="GO:0005634">
    <property type="term" value="C:nucleus"/>
    <property type="evidence" value="ECO:0007669"/>
    <property type="project" value="TreeGrafter"/>
</dbReference>
<dbReference type="InterPro" id="IPR015943">
    <property type="entry name" value="WD40/YVTN_repeat-like_dom_sf"/>
</dbReference>
<evidence type="ECO:0000259" key="15">
    <source>
        <dbReference type="PROSITE" id="PS50011"/>
    </source>
</evidence>
<dbReference type="InterPro" id="IPR022495">
    <property type="entry name" value="Bud32"/>
</dbReference>
<name>A0A6P6Y9W3_DERPT</name>
<feature type="repeat" description="WD" evidence="14">
    <location>
        <begin position="169"/>
        <end position="210"/>
    </location>
</feature>
<evidence type="ECO:0000313" key="17">
    <source>
        <dbReference type="RefSeq" id="XP_027201369.1"/>
    </source>
</evidence>
<evidence type="ECO:0000256" key="7">
    <source>
        <dbReference type="ARBA" id="ARBA00022694"/>
    </source>
</evidence>
<dbReference type="Proteomes" id="UP000515146">
    <property type="component" value="Unplaced"/>
</dbReference>
<dbReference type="InterPro" id="IPR001680">
    <property type="entry name" value="WD40_rpt"/>
</dbReference>
<keyword evidence="5 14" id="KW-0853">WD repeat</keyword>
<dbReference type="PROSITE" id="PS50082">
    <property type="entry name" value="WD_REPEATS_2"/>
    <property type="match status" value="2"/>
</dbReference>
<evidence type="ECO:0000256" key="3">
    <source>
        <dbReference type="ARBA" id="ARBA00012513"/>
    </source>
</evidence>
<evidence type="ECO:0000256" key="11">
    <source>
        <dbReference type="ARBA" id="ARBA00022840"/>
    </source>
</evidence>
<comment type="catalytic activity">
    <reaction evidence="13">
        <text>L-seryl-[protein] + ATP = O-phospho-L-seryl-[protein] + ADP + H(+)</text>
        <dbReference type="Rhea" id="RHEA:17989"/>
        <dbReference type="Rhea" id="RHEA-COMP:9863"/>
        <dbReference type="Rhea" id="RHEA-COMP:11604"/>
        <dbReference type="ChEBI" id="CHEBI:15378"/>
        <dbReference type="ChEBI" id="CHEBI:29999"/>
        <dbReference type="ChEBI" id="CHEBI:30616"/>
        <dbReference type="ChEBI" id="CHEBI:83421"/>
        <dbReference type="ChEBI" id="CHEBI:456216"/>
        <dbReference type="EC" id="2.7.11.1"/>
    </reaction>
</comment>
<dbReference type="Gene3D" id="2.130.10.10">
    <property type="entry name" value="YVTN repeat-like/Quinoprotein amine dehydrogenase"/>
    <property type="match status" value="1"/>
</dbReference>
<dbReference type="PANTHER" id="PTHR12209:SF0">
    <property type="entry name" value="EKC_KEOPS COMPLEX SUBUNIT TP53RK"/>
    <property type="match status" value="1"/>
</dbReference>
<keyword evidence="16" id="KW-1185">Reference proteome</keyword>
<dbReference type="InterPro" id="IPR011009">
    <property type="entry name" value="Kinase-like_dom_sf"/>
</dbReference>
<evidence type="ECO:0000256" key="6">
    <source>
        <dbReference type="ARBA" id="ARBA00022679"/>
    </source>
</evidence>
<dbReference type="InterPro" id="IPR008266">
    <property type="entry name" value="Tyr_kinase_AS"/>
</dbReference>
<dbReference type="SMART" id="SM00320">
    <property type="entry name" value="WD40"/>
    <property type="match status" value="2"/>
</dbReference>
<dbReference type="InterPro" id="IPR036322">
    <property type="entry name" value="WD40_repeat_dom_sf"/>
</dbReference>
<dbReference type="PROSITE" id="PS50294">
    <property type="entry name" value="WD_REPEATS_REGION"/>
    <property type="match status" value="2"/>
</dbReference>
<dbReference type="PROSITE" id="PS00678">
    <property type="entry name" value="WD_REPEATS_1"/>
    <property type="match status" value="2"/>
</dbReference>
<feature type="domain" description="Protein kinase" evidence="15">
    <location>
        <begin position="6"/>
        <end position="252"/>
    </location>
</feature>
<dbReference type="NCBIfam" id="TIGR03724">
    <property type="entry name" value="arch_bud32"/>
    <property type="match status" value="1"/>
</dbReference>
<evidence type="ECO:0000256" key="12">
    <source>
        <dbReference type="ARBA" id="ARBA00047899"/>
    </source>
</evidence>
<gene>
    <name evidence="17" type="primary">LOC113795374</name>
</gene>
<comment type="similarity">
    <text evidence="2">Belongs to the protein kinase superfamily. BUD32 family.</text>
</comment>
<dbReference type="FunFam" id="3.30.200.20:FF:000201">
    <property type="entry name" value="TP53-regulating kinase isoform X1"/>
    <property type="match status" value="1"/>
</dbReference>
<accession>A0A6P6Y9W3</accession>
<dbReference type="Gene3D" id="3.30.200.20">
    <property type="entry name" value="Phosphorylase Kinase, domain 1"/>
    <property type="match status" value="1"/>
</dbReference>
<dbReference type="SUPFAM" id="SSF50978">
    <property type="entry name" value="WD40 repeat-like"/>
    <property type="match status" value="1"/>
</dbReference>
<dbReference type="PROSITE" id="PS00109">
    <property type="entry name" value="PROTEIN_KINASE_TYR"/>
    <property type="match status" value="1"/>
</dbReference>
<evidence type="ECO:0000256" key="14">
    <source>
        <dbReference type="PROSITE-ProRule" id="PRU00221"/>
    </source>
</evidence>
<dbReference type="GO" id="GO:0008033">
    <property type="term" value="P:tRNA processing"/>
    <property type="evidence" value="ECO:0007669"/>
    <property type="project" value="UniProtKB-KW"/>
</dbReference>
<proteinExistence type="inferred from homology"/>
<dbReference type="PROSITE" id="PS50011">
    <property type="entry name" value="PROTEIN_KINASE_DOM"/>
    <property type="match status" value="1"/>
</dbReference>
<dbReference type="InterPro" id="IPR018934">
    <property type="entry name" value="RIO_dom"/>
</dbReference>
<dbReference type="SUPFAM" id="SSF56112">
    <property type="entry name" value="Protein kinase-like (PK-like)"/>
    <property type="match status" value="1"/>
</dbReference>
<dbReference type="GO" id="GO:0005776">
    <property type="term" value="C:autophagosome"/>
    <property type="evidence" value="ECO:0007669"/>
    <property type="project" value="UniProtKB-SubCell"/>
</dbReference>
<dbReference type="AlphaFoldDB" id="A0A6P6Y9W3"/>
<dbReference type="RefSeq" id="XP_027201369.1">
    <property type="nucleotide sequence ID" value="XM_027345568.1"/>
</dbReference>